<keyword evidence="4 6" id="KW-1133">Transmembrane helix</keyword>
<name>A0A841U275_9BACL</name>
<gene>
    <name evidence="7" type="ORF">H7B90_17885</name>
</gene>
<keyword evidence="8" id="KW-1185">Reference proteome</keyword>
<dbReference type="PANTHER" id="PTHR30086">
    <property type="entry name" value="ARGININE EXPORTER PROTEIN ARGO"/>
    <property type="match status" value="1"/>
</dbReference>
<comment type="caution">
    <text evidence="7">The sequence shown here is derived from an EMBL/GenBank/DDBJ whole genome shotgun (WGS) entry which is preliminary data.</text>
</comment>
<evidence type="ECO:0000256" key="2">
    <source>
        <dbReference type="ARBA" id="ARBA00022475"/>
    </source>
</evidence>
<organism evidence="7 8">
    <name type="scientific">Cohnella xylanilytica</name>
    <dbReference type="NCBI Taxonomy" id="557555"/>
    <lineage>
        <taxon>Bacteria</taxon>
        <taxon>Bacillati</taxon>
        <taxon>Bacillota</taxon>
        <taxon>Bacilli</taxon>
        <taxon>Bacillales</taxon>
        <taxon>Paenibacillaceae</taxon>
        <taxon>Cohnella</taxon>
    </lineage>
</organism>
<evidence type="ECO:0000313" key="7">
    <source>
        <dbReference type="EMBL" id="MBB6693278.1"/>
    </source>
</evidence>
<dbReference type="RefSeq" id="WP_185137263.1">
    <property type="nucleotide sequence ID" value="NZ_JACJVR010000070.1"/>
</dbReference>
<keyword evidence="5 6" id="KW-0472">Membrane</keyword>
<keyword evidence="2" id="KW-1003">Cell membrane</keyword>
<dbReference type="Proteomes" id="UP000553776">
    <property type="component" value="Unassembled WGS sequence"/>
</dbReference>
<dbReference type="PANTHER" id="PTHR30086:SF21">
    <property type="entry name" value="TRANSPORT PROTEIN"/>
    <property type="match status" value="1"/>
</dbReference>
<accession>A0A841U275</accession>
<protein>
    <submittedName>
        <fullName evidence="7">LysE family transporter</fullName>
    </submittedName>
</protein>
<feature type="transmembrane region" description="Helical" evidence="6">
    <location>
        <begin position="189"/>
        <end position="208"/>
    </location>
</feature>
<evidence type="ECO:0000256" key="3">
    <source>
        <dbReference type="ARBA" id="ARBA00022692"/>
    </source>
</evidence>
<dbReference type="InterPro" id="IPR001123">
    <property type="entry name" value="LeuE-type"/>
</dbReference>
<dbReference type="Pfam" id="PF01810">
    <property type="entry name" value="LysE"/>
    <property type="match status" value="1"/>
</dbReference>
<evidence type="ECO:0000256" key="6">
    <source>
        <dbReference type="SAM" id="Phobius"/>
    </source>
</evidence>
<feature type="transmembrane region" description="Helical" evidence="6">
    <location>
        <begin position="154"/>
        <end position="177"/>
    </location>
</feature>
<evidence type="ECO:0000256" key="5">
    <source>
        <dbReference type="ARBA" id="ARBA00023136"/>
    </source>
</evidence>
<feature type="transmembrane region" description="Helical" evidence="6">
    <location>
        <begin position="120"/>
        <end position="142"/>
    </location>
</feature>
<dbReference type="EMBL" id="JACJVR010000070">
    <property type="protein sequence ID" value="MBB6693278.1"/>
    <property type="molecule type" value="Genomic_DNA"/>
</dbReference>
<dbReference type="PIRSF" id="PIRSF006324">
    <property type="entry name" value="LeuE"/>
    <property type="match status" value="1"/>
</dbReference>
<dbReference type="AlphaFoldDB" id="A0A841U275"/>
<feature type="transmembrane region" description="Helical" evidence="6">
    <location>
        <begin position="39"/>
        <end position="65"/>
    </location>
</feature>
<comment type="subcellular location">
    <subcellularLocation>
        <location evidence="1">Cell membrane</location>
        <topology evidence="1">Multi-pass membrane protein</topology>
    </subcellularLocation>
</comment>
<proteinExistence type="predicted"/>
<keyword evidence="3 6" id="KW-0812">Transmembrane</keyword>
<evidence type="ECO:0000256" key="1">
    <source>
        <dbReference type="ARBA" id="ARBA00004651"/>
    </source>
</evidence>
<evidence type="ECO:0000313" key="8">
    <source>
        <dbReference type="Proteomes" id="UP000553776"/>
    </source>
</evidence>
<dbReference type="GO" id="GO:0005886">
    <property type="term" value="C:plasma membrane"/>
    <property type="evidence" value="ECO:0007669"/>
    <property type="project" value="UniProtKB-SubCell"/>
</dbReference>
<dbReference type="GO" id="GO:0015171">
    <property type="term" value="F:amino acid transmembrane transporter activity"/>
    <property type="evidence" value="ECO:0007669"/>
    <property type="project" value="TreeGrafter"/>
</dbReference>
<reference evidence="7 8" key="1">
    <citation type="submission" date="2020-08" db="EMBL/GenBank/DDBJ databases">
        <title>Cohnella phylogeny.</title>
        <authorList>
            <person name="Dunlap C."/>
        </authorList>
    </citation>
    <scope>NUCLEOTIDE SEQUENCE [LARGE SCALE GENOMIC DNA]</scope>
    <source>
        <strain evidence="7 8">DSM 25239</strain>
    </source>
</reference>
<evidence type="ECO:0000256" key="4">
    <source>
        <dbReference type="ARBA" id="ARBA00022989"/>
    </source>
</evidence>
<sequence length="209" mass="22497">MAHISQWLFVVGIGWMGVAVPGPNLFMTIRNSAVYGRRAGLWTALGLGTANLISVGACLAGIGLFLTEAPALFEGVRWAGAVFLIYIGLRSVRARKKEGLDAGASGRPEEEMSRARAYRLGLSTCLLNPKVIVFFLAFFTQIVDAGTPLAARLFYGATIAAVEWAWMSLVAGFLSSPPVRRRYFGVSHWIERAMGGLLIALGTIWFAGG</sequence>
<feature type="transmembrane region" description="Helical" evidence="6">
    <location>
        <begin position="6"/>
        <end position="27"/>
    </location>
</feature>